<comment type="caution">
    <text evidence="9">The sequence shown here is derived from an EMBL/GenBank/DDBJ whole genome shotgun (WGS) entry which is preliminary data.</text>
</comment>
<evidence type="ECO:0000256" key="4">
    <source>
        <dbReference type="ARBA" id="ARBA00022692"/>
    </source>
</evidence>
<dbReference type="Proteomes" id="UP000176329">
    <property type="component" value="Unassembled WGS sequence"/>
</dbReference>
<dbReference type="PANTHER" id="PTHR30353">
    <property type="entry name" value="INNER MEMBRANE PROTEIN DEDA-RELATED"/>
    <property type="match status" value="1"/>
</dbReference>
<keyword evidence="4 7" id="KW-0812">Transmembrane</keyword>
<evidence type="ECO:0000256" key="5">
    <source>
        <dbReference type="ARBA" id="ARBA00022989"/>
    </source>
</evidence>
<dbReference type="Pfam" id="PF09335">
    <property type="entry name" value="VTT_dom"/>
    <property type="match status" value="1"/>
</dbReference>
<dbReference type="InterPro" id="IPR032818">
    <property type="entry name" value="DedA-like"/>
</dbReference>
<evidence type="ECO:0000256" key="2">
    <source>
        <dbReference type="ARBA" id="ARBA00010792"/>
    </source>
</evidence>
<evidence type="ECO:0000256" key="6">
    <source>
        <dbReference type="ARBA" id="ARBA00023136"/>
    </source>
</evidence>
<keyword evidence="6 7" id="KW-0472">Membrane</keyword>
<evidence type="ECO:0000259" key="8">
    <source>
        <dbReference type="Pfam" id="PF09335"/>
    </source>
</evidence>
<evidence type="ECO:0000313" key="10">
    <source>
        <dbReference type="Proteomes" id="UP000176329"/>
    </source>
</evidence>
<name>A0A1F6LS86_9BACT</name>
<evidence type="ECO:0000256" key="7">
    <source>
        <dbReference type="RuleBase" id="RU367016"/>
    </source>
</evidence>
<dbReference type="GO" id="GO:0005886">
    <property type="term" value="C:plasma membrane"/>
    <property type="evidence" value="ECO:0007669"/>
    <property type="project" value="UniProtKB-SubCell"/>
</dbReference>
<dbReference type="InterPro" id="IPR032816">
    <property type="entry name" value="VTT_dom"/>
</dbReference>
<accession>A0A1F6LS86</accession>
<evidence type="ECO:0000256" key="1">
    <source>
        <dbReference type="ARBA" id="ARBA00004651"/>
    </source>
</evidence>
<protein>
    <recommendedName>
        <fullName evidence="8">VTT domain-containing protein</fullName>
    </recommendedName>
</protein>
<evidence type="ECO:0000313" key="9">
    <source>
        <dbReference type="EMBL" id="OGH62206.1"/>
    </source>
</evidence>
<keyword evidence="5 7" id="KW-1133">Transmembrane helix</keyword>
<dbReference type="EMBL" id="MFPV01000017">
    <property type="protein sequence ID" value="OGH62206.1"/>
    <property type="molecule type" value="Genomic_DNA"/>
</dbReference>
<evidence type="ECO:0000256" key="3">
    <source>
        <dbReference type="ARBA" id="ARBA00022475"/>
    </source>
</evidence>
<organism evidence="9 10">
    <name type="scientific">Candidatus Magasanikbacteria bacterium RIFCSPHIGHO2_01_FULL_50_8</name>
    <dbReference type="NCBI Taxonomy" id="1798674"/>
    <lineage>
        <taxon>Bacteria</taxon>
        <taxon>Candidatus Magasanikiibacteriota</taxon>
    </lineage>
</organism>
<gene>
    <name evidence="9" type="ORF">A2848_00565</name>
</gene>
<sequence>MFDLITLIKAGGYLAVSGIVFAESGLLIGFFLPGDSLLFTAGFLASQGFLNIWLLIVLCFVAAVIGDSVGYAIGRKLGPKIFVRDNSIFFDKRHVARAQAFYEKHGGKAITLARFVPVVRTFAPVVAGVGNMPYHSFLFFNILGGLCWAVGLPLLGYFAGEFIPNVDRYLIPIIGFIILLSISPGIVHLLIEREERREIFSKVRAFFKRQK</sequence>
<feature type="transmembrane region" description="Helical" evidence="7">
    <location>
        <begin position="12"/>
        <end position="32"/>
    </location>
</feature>
<comment type="subcellular location">
    <subcellularLocation>
        <location evidence="1 7">Cell membrane</location>
        <topology evidence="1 7">Multi-pass membrane protein</topology>
    </subcellularLocation>
</comment>
<proteinExistence type="inferred from homology"/>
<comment type="similarity">
    <text evidence="2 7">Belongs to the DedA family.</text>
</comment>
<reference evidence="9 10" key="1">
    <citation type="journal article" date="2016" name="Nat. Commun.">
        <title>Thousands of microbial genomes shed light on interconnected biogeochemical processes in an aquifer system.</title>
        <authorList>
            <person name="Anantharaman K."/>
            <person name="Brown C.T."/>
            <person name="Hug L.A."/>
            <person name="Sharon I."/>
            <person name="Castelle C.J."/>
            <person name="Probst A.J."/>
            <person name="Thomas B.C."/>
            <person name="Singh A."/>
            <person name="Wilkins M.J."/>
            <person name="Karaoz U."/>
            <person name="Brodie E.L."/>
            <person name="Williams K.H."/>
            <person name="Hubbard S.S."/>
            <person name="Banfield J.F."/>
        </authorList>
    </citation>
    <scope>NUCLEOTIDE SEQUENCE [LARGE SCALE GENOMIC DNA]</scope>
</reference>
<dbReference type="PANTHER" id="PTHR30353:SF0">
    <property type="entry name" value="TRANSMEMBRANE PROTEIN"/>
    <property type="match status" value="1"/>
</dbReference>
<feature type="transmembrane region" description="Helical" evidence="7">
    <location>
        <begin position="52"/>
        <end position="74"/>
    </location>
</feature>
<feature type="domain" description="VTT" evidence="8">
    <location>
        <begin position="32"/>
        <end position="157"/>
    </location>
</feature>
<feature type="transmembrane region" description="Helical" evidence="7">
    <location>
        <begin position="137"/>
        <end position="157"/>
    </location>
</feature>
<feature type="transmembrane region" description="Helical" evidence="7">
    <location>
        <begin position="169"/>
        <end position="191"/>
    </location>
</feature>
<dbReference type="AlphaFoldDB" id="A0A1F6LS86"/>
<keyword evidence="3 7" id="KW-1003">Cell membrane</keyword>